<gene>
    <name evidence="3" type="ORF">F3Y22_tig00012483pilonHSYRG00011</name>
</gene>
<evidence type="ECO:0000313" key="4">
    <source>
        <dbReference type="Proteomes" id="UP000436088"/>
    </source>
</evidence>
<dbReference type="InterPro" id="IPR036322">
    <property type="entry name" value="WD40_repeat_dom_sf"/>
</dbReference>
<dbReference type="Proteomes" id="UP000436088">
    <property type="component" value="Unassembled WGS sequence"/>
</dbReference>
<reference evidence="3" key="1">
    <citation type="submission" date="2019-09" db="EMBL/GenBank/DDBJ databases">
        <title>Draft genome information of white flower Hibiscus syriacus.</title>
        <authorList>
            <person name="Kim Y.-M."/>
        </authorList>
    </citation>
    <scope>NUCLEOTIDE SEQUENCE [LARGE SCALE GENOMIC DNA]</scope>
    <source>
        <strain evidence="3">YM2019G1</strain>
    </source>
</reference>
<name>A0A6A3C2H2_HIBSY</name>
<dbReference type="SUPFAM" id="SSF50978">
    <property type="entry name" value="WD40 repeat-like"/>
    <property type="match status" value="1"/>
</dbReference>
<keyword evidence="2" id="KW-0472">Membrane</keyword>
<feature type="repeat" description="WD" evidence="1">
    <location>
        <begin position="302"/>
        <end position="347"/>
    </location>
</feature>
<dbReference type="InterPro" id="IPR045182">
    <property type="entry name" value="JINGUBANG-like"/>
</dbReference>
<keyword evidence="2" id="KW-0812">Transmembrane</keyword>
<protein>
    <submittedName>
        <fullName evidence="3">Inactive purple acid phosphatase 1-like</fullName>
    </submittedName>
</protein>
<dbReference type="SMART" id="SM00320">
    <property type="entry name" value="WD40"/>
    <property type="match status" value="5"/>
</dbReference>
<evidence type="ECO:0000256" key="1">
    <source>
        <dbReference type="PROSITE-ProRule" id="PRU00221"/>
    </source>
</evidence>
<proteinExistence type="predicted"/>
<feature type="transmembrane region" description="Helical" evidence="2">
    <location>
        <begin position="12"/>
        <end position="34"/>
    </location>
</feature>
<dbReference type="Gene3D" id="2.130.10.10">
    <property type="entry name" value="YVTN repeat-like/Quinoprotein amine dehydrogenase"/>
    <property type="match status" value="2"/>
</dbReference>
<dbReference type="InterPro" id="IPR001680">
    <property type="entry name" value="WD40_rpt"/>
</dbReference>
<sequence length="347" mass="38418">MLQLEALRFSSAIAVFLAVLFVAISSVMAITALFEGKTERPRLLPYLDNGASFFELFTAVPVIVTAPLCGEFILSASQGKDIIVWQQPDLMQFTKFGAGEGSVKSVVAIGNKVFTAHQDHRIRAWKVSRSSENVFKLVDTLPTAKEYLGNLMKQSNYVETRRHHKHLWIEHADTISCLAFYKLGIVYTASADGKTKAWRTQGKTSHSLLGVLEGHKDVSLNMVIISDDVNWVYGGGSDGYVTSWEGNDDSFTWKWIGETKAHQMAVLCMCMVGEVLFTGSTDKTIGIWKREAYGKLCKVGVINGHEGPVKCLQASPQCNVGAGFMLYSGGLDRSFRVWWVPKDEETS</sequence>
<dbReference type="AlphaFoldDB" id="A0A6A3C2H2"/>
<accession>A0A6A3C2H2</accession>
<evidence type="ECO:0000313" key="3">
    <source>
        <dbReference type="EMBL" id="KAE8723375.1"/>
    </source>
</evidence>
<dbReference type="PANTHER" id="PTHR22844">
    <property type="entry name" value="F-BOX AND WD40 DOMAIN PROTEIN"/>
    <property type="match status" value="1"/>
</dbReference>
<keyword evidence="2" id="KW-1133">Transmembrane helix</keyword>
<dbReference type="EMBL" id="VEPZ02000530">
    <property type="protein sequence ID" value="KAE8723375.1"/>
    <property type="molecule type" value="Genomic_DNA"/>
</dbReference>
<dbReference type="Pfam" id="PF00400">
    <property type="entry name" value="WD40"/>
    <property type="match status" value="3"/>
</dbReference>
<keyword evidence="4" id="KW-1185">Reference proteome</keyword>
<organism evidence="3 4">
    <name type="scientific">Hibiscus syriacus</name>
    <name type="common">Rose of Sharon</name>
    <dbReference type="NCBI Taxonomy" id="106335"/>
    <lineage>
        <taxon>Eukaryota</taxon>
        <taxon>Viridiplantae</taxon>
        <taxon>Streptophyta</taxon>
        <taxon>Embryophyta</taxon>
        <taxon>Tracheophyta</taxon>
        <taxon>Spermatophyta</taxon>
        <taxon>Magnoliopsida</taxon>
        <taxon>eudicotyledons</taxon>
        <taxon>Gunneridae</taxon>
        <taxon>Pentapetalae</taxon>
        <taxon>rosids</taxon>
        <taxon>malvids</taxon>
        <taxon>Malvales</taxon>
        <taxon>Malvaceae</taxon>
        <taxon>Malvoideae</taxon>
        <taxon>Hibiscus</taxon>
    </lineage>
</organism>
<dbReference type="PROSITE" id="PS50082">
    <property type="entry name" value="WD_REPEATS_2"/>
    <property type="match status" value="1"/>
</dbReference>
<keyword evidence="1" id="KW-0853">WD repeat</keyword>
<comment type="caution">
    <text evidence="3">The sequence shown here is derived from an EMBL/GenBank/DDBJ whole genome shotgun (WGS) entry which is preliminary data.</text>
</comment>
<dbReference type="PANTHER" id="PTHR22844:SF340">
    <property type="entry name" value="OS01G0946100 PROTEIN"/>
    <property type="match status" value="1"/>
</dbReference>
<dbReference type="PROSITE" id="PS50294">
    <property type="entry name" value="WD_REPEATS_REGION"/>
    <property type="match status" value="1"/>
</dbReference>
<dbReference type="InterPro" id="IPR015943">
    <property type="entry name" value="WD40/YVTN_repeat-like_dom_sf"/>
</dbReference>
<evidence type="ECO:0000256" key="2">
    <source>
        <dbReference type="SAM" id="Phobius"/>
    </source>
</evidence>